<organism evidence="3 4">
    <name type="scientific">Ancylostoma ceylanicum</name>
    <dbReference type="NCBI Taxonomy" id="53326"/>
    <lineage>
        <taxon>Eukaryota</taxon>
        <taxon>Metazoa</taxon>
        <taxon>Ecdysozoa</taxon>
        <taxon>Nematoda</taxon>
        <taxon>Chromadorea</taxon>
        <taxon>Rhabditida</taxon>
        <taxon>Rhabditina</taxon>
        <taxon>Rhabditomorpha</taxon>
        <taxon>Strongyloidea</taxon>
        <taxon>Ancylostomatidae</taxon>
        <taxon>Ancylostomatinae</taxon>
        <taxon>Ancylostoma</taxon>
    </lineage>
</organism>
<evidence type="ECO:0000313" key="3">
    <source>
        <dbReference type="EMBL" id="EPB77735.1"/>
    </source>
</evidence>
<sequence length="729" mass="80491">MPVRVCQDDSDFQSAMAEAGAKPVVVDFSAECTKVDSLRGANTNGLEAMVQKWADTQPSGDVPGQSDITCLIDKKQMECLNGDDGTPLAGFLEGENVLRSDCDEQLIIALPFTQPVKVHSIMLKVNTNCFPVNFDAGLYFFLKGTNDKTPKVVRVFSNLPKTLDFDGASSVEAVQVLEFSEKAQNEPELQPLKYVKFQNVNNIQLFIENNHGGGDVCSFVLIGTLFFMVTANIPLQVTEIEKLRIYGTPLSGVNMNEFKRVRNVRELAEKLAEAVSSARTTQSVVEPRPMSREQQASVQRFIALHRLVAMIGEPDGDALSDAFALTLAELLHKQLATEPLNASMHSVVSGLTGRVIRTRRQLLADLEDEIGELSEPDWAANQLTALALLQGTDYEKLLDLYLEGRKNFIANLITESSSLLNVVNELKKTLIVVEQLFVQGELFRIIQAAGCPSYRPGLIDAVIGDEAFSFGRMLTAEAEKVTRQLRESKASPLLPQKINAKCTEWIGRVCSFAREPVMSICDFYENASDIIEFLHALSGILRADWPRISSYSTVYQHLFGDILFKKFTGIISHDLCELEKRLISQLKSINLEPSPLFEKTSKKFDALIGVGISPALEGCISTFYAGVQSARDSCAKYEQVEMDSQPERVREALATELFAVVERLSKLHPREADGDPAGDLSRARLCLALLHCDSVSFCQAMNKDGERVARASRLLKAAAEESLSQITDT</sequence>
<dbReference type="InterPro" id="IPR008979">
    <property type="entry name" value="Galactose-bd-like_sf"/>
</dbReference>
<feature type="domain" description="PITH" evidence="2">
    <location>
        <begin position="57"/>
        <end position="265"/>
    </location>
</feature>
<dbReference type="InterPro" id="IPR037047">
    <property type="entry name" value="PITH_dom_sf"/>
</dbReference>
<accession>A0A0D6M0A2</accession>
<dbReference type="Pfam" id="PF06201">
    <property type="entry name" value="PITH"/>
    <property type="match status" value="1"/>
</dbReference>
<evidence type="ECO:0000259" key="2">
    <source>
        <dbReference type="PROSITE" id="PS51532"/>
    </source>
</evidence>
<dbReference type="PANTHER" id="PTHR46115">
    <property type="entry name" value="THIOREDOXIN-LIKE PROTEIN 1"/>
    <property type="match status" value="1"/>
</dbReference>
<keyword evidence="1" id="KW-1015">Disulfide bond</keyword>
<name>A0A0D6M0A2_9BILA</name>
<protein>
    <recommendedName>
        <fullName evidence="2">PITH domain-containing protein</fullName>
    </recommendedName>
</protein>
<proteinExistence type="predicted"/>
<dbReference type="Proteomes" id="UP000054495">
    <property type="component" value="Unassembled WGS sequence"/>
</dbReference>
<evidence type="ECO:0000313" key="4">
    <source>
        <dbReference type="Proteomes" id="UP000054495"/>
    </source>
</evidence>
<dbReference type="GO" id="GO:0005737">
    <property type="term" value="C:cytoplasm"/>
    <property type="evidence" value="ECO:0007669"/>
    <property type="project" value="UniProtKB-ARBA"/>
</dbReference>
<evidence type="ECO:0000256" key="1">
    <source>
        <dbReference type="ARBA" id="ARBA00023157"/>
    </source>
</evidence>
<dbReference type="Gene3D" id="2.60.120.470">
    <property type="entry name" value="PITH domain"/>
    <property type="match status" value="1"/>
</dbReference>
<dbReference type="EMBL" id="KE124829">
    <property type="protein sequence ID" value="EPB77735.1"/>
    <property type="molecule type" value="Genomic_DNA"/>
</dbReference>
<reference evidence="3 4" key="1">
    <citation type="submission" date="2013-05" db="EMBL/GenBank/DDBJ databases">
        <title>Draft genome of the parasitic nematode Anyclostoma ceylanicum.</title>
        <authorList>
            <person name="Mitreva M."/>
        </authorList>
    </citation>
    <scope>NUCLEOTIDE SEQUENCE [LARGE SCALE GENOMIC DNA]</scope>
</reference>
<gene>
    <name evidence="3" type="ORF">ANCCEY_03154</name>
</gene>
<dbReference type="PROSITE" id="PS51532">
    <property type="entry name" value="PITH"/>
    <property type="match status" value="1"/>
</dbReference>
<dbReference type="InterPro" id="IPR010400">
    <property type="entry name" value="PITH_dom"/>
</dbReference>
<keyword evidence="4" id="KW-1185">Reference proteome</keyword>
<dbReference type="AlphaFoldDB" id="A0A0D6M0A2"/>
<dbReference type="SUPFAM" id="SSF49785">
    <property type="entry name" value="Galactose-binding domain-like"/>
    <property type="match status" value="1"/>
</dbReference>